<feature type="compositionally biased region" description="Basic and acidic residues" evidence="6">
    <location>
        <begin position="124"/>
        <end position="136"/>
    </location>
</feature>
<evidence type="ECO:0000256" key="6">
    <source>
        <dbReference type="SAM" id="MobiDB-lite"/>
    </source>
</evidence>
<dbReference type="AlphaFoldDB" id="A0A2P5BM17"/>
<dbReference type="GO" id="GO:0016020">
    <property type="term" value="C:membrane"/>
    <property type="evidence" value="ECO:0007669"/>
    <property type="project" value="UniProtKB-SubCell"/>
</dbReference>
<evidence type="ECO:0000256" key="7">
    <source>
        <dbReference type="SAM" id="Phobius"/>
    </source>
</evidence>
<comment type="caution">
    <text evidence="9">The sequence shown here is derived from an EMBL/GenBank/DDBJ whole genome shotgun (WGS) entry which is preliminary data.</text>
</comment>
<evidence type="ECO:0000313" key="9">
    <source>
        <dbReference type="EMBL" id="PON49849.1"/>
    </source>
</evidence>
<dbReference type="PANTHER" id="PTHR21229:SF1">
    <property type="entry name" value="GH17801P"/>
    <property type="match status" value="1"/>
</dbReference>
<evidence type="ECO:0000256" key="4">
    <source>
        <dbReference type="ARBA" id="ARBA00022989"/>
    </source>
</evidence>
<dbReference type="PANTHER" id="PTHR21229">
    <property type="entry name" value="LUNG SEVEN TRANSMEMBRANE RECEPTOR"/>
    <property type="match status" value="1"/>
</dbReference>
<keyword evidence="5 7" id="KW-0472">Membrane</keyword>
<evidence type="ECO:0000256" key="3">
    <source>
        <dbReference type="ARBA" id="ARBA00022729"/>
    </source>
</evidence>
<keyword evidence="4 7" id="KW-1133">Transmembrane helix</keyword>
<protein>
    <submittedName>
        <fullName evidence="9">Lung seven transmembrane receptor-like</fullName>
    </submittedName>
</protein>
<feature type="transmembrane region" description="Helical" evidence="7">
    <location>
        <begin position="63"/>
        <end position="85"/>
    </location>
</feature>
<proteinExistence type="predicted"/>
<keyword evidence="3" id="KW-0732">Signal</keyword>
<evidence type="ECO:0000256" key="1">
    <source>
        <dbReference type="ARBA" id="ARBA00004141"/>
    </source>
</evidence>
<reference evidence="10" key="1">
    <citation type="submission" date="2016-06" db="EMBL/GenBank/DDBJ databases">
        <title>Parallel loss of symbiosis genes in relatives of nitrogen-fixing non-legume Parasponia.</title>
        <authorList>
            <person name="Van Velzen R."/>
            <person name="Holmer R."/>
            <person name="Bu F."/>
            <person name="Rutten L."/>
            <person name="Van Zeijl A."/>
            <person name="Liu W."/>
            <person name="Santuari L."/>
            <person name="Cao Q."/>
            <person name="Sharma T."/>
            <person name="Shen D."/>
            <person name="Roswanjaya Y."/>
            <person name="Wardhani T."/>
            <person name="Kalhor M.S."/>
            <person name="Jansen J."/>
            <person name="Van den Hoogen J."/>
            <person name="Gungor B."/>
            <person name="Hartog M."/>
            <person name="Hontelez J."/>
            <person name="Verver J."/>
            <person name="Yang W.-C."/>
            <person name="Schijlen E."/>
            <person name="Repin R."/>
            <person name="Schilthuizen M."/>
            <person name="Schranz E."/>
            <person name="Heidstra R."/>
            <person name="Miyata K."/>
            <person name="Fedorova E."/>
            <person name="Kohlen W."/>
            <person name="Bisseling T."/>
            <person name="Smit S."/>
            <person name="Geurts R."/>
        </authorList>
    </citation>
    <scope>NUCLEOTIDE SEQUENCE [LARGE SCALE GENOMIC DNA]</scope>
    <source>
        <strain evidence="10">cv. WU1-14</strain>
    </source>
</reference>
<feature type="compositionally biased region" description="Acidic residues" evidence="6">
    <location>
        <begin position="99"/>
        <end position="108"/>
    </location>
</feature>
<gene>
    <name evidence="9" type="ORF">PanWU01x14_227480</name>
</gene>
<feature type="region of interest" description="Disordered" evidence="6">
    <location>
        <begin position="94"/>
        <end position="150"/>
    </location>
</feature>
<feature type="compositionally biased region" description="Acidic residues" evidence="6">
    <location>
        <begin position="137"/>
        <end position="150"/>
    </location>
</feature>
<sequence>MGYGVVRPTLGSLTSKVILLGVTYFLVTELLNITKYVGTINDISGQVYFKATDPFNERWQSTWIITAFWDILAFVLLCIIGYLWAPSQSSQRYAHSEEVGEDSNDEEAQSLTRGKPDGNLSLVKQEKKEKKARDKESYDEEDNSEEDKRA</sequence>
<dbReference type="Proteomes" id="UP000237105">
    <property type="component" value="Unassembled WGS sequence"/>
</dbReference>
<accession>A0A2P5BM17</accession>
<name>A0A2P5BM17_PARAD</name>
<dbReference type="InterPro" id="IPR053937">
    <property type="entry name" value="GOST_TM"/>
</dbReference>
<dbReference type="InterPro" id="IPR009637">
    <property type="entry name" value="GPR107/GPR108-like"/>
</dbReference>
<organism evidence="9 10">
    <name type="scientific">Parasponia andersonii</name>
    <name type="common">Sponia andersonii</name>
    <dbReference type="NCBI Taxonomy" id="3476"/>
    <lineage>
        <taxon>Eukaryota</taxon>
        <taxon>Viridiplantae</taxon>
        <taxon>Streptophyta</taxon>
        <taxon>Embryophyta</taxon>
        <taxon>Tracheophyta</taxon>
        <taxon>Spermatophyta</taxon>
        <taxon>Magnoliopsida</taxon>
        <taxon>eudicotyledons</taxon>
        <taxon>Gunneridae</taxon>
        <taxon>Pentapetalae</taxon>
        <taxon>rosids</taxon>
        <taxon>fabids</taxon>
        <taxon>Rosales</taxon>
        <taxon>Cannabaceae</taxon>
        <taxon>Parasponia</taxon>
    </lineage>
</organism>
<evidence type="ECO:0000313" key="10">
    <source>
        <dbReference type="Proteomes" id="UP000237105"/>
    </source>
</evidence>
<dbReference type="EMBL" id="JXTB01000253">
    <property type="protein sequence ID" value="PON49849.1"/>
    <property type="molecule type" value="Genomic_DNA"/>
</dbReference>
<dbReference type="GO" id="GO:0005794">
    <property type="term" value="C:Golgi apparatus"/>
    <property type="evidence" value="ECO:0007669"/>
    <property type="project" value="TreeGrafter"/>
</dbReference>
<comment type="subcellular location">
    <subcellularLocation>
        <location evidence="1">Membrane</location>
        <topology evidence="1">Multi-pass membrane protein</topology>
    </subcellularLocation>
</comment>
<keyword evidence="10" id="KW-1185">Reference proteome</keyword>
<dbReference type="OrthoDB" id="19932at2759"/>
<feature type="domain" description="GOST seven transmembrane" evidence="8">
    <location>
        <begin position="46"/>
        <end position="91"/>
    </location>
</feature>
<evidence type="ECO:0000256" key="2">
    <source>
        <dbReference type="ARBA" id="ARBA00022692"/>
    </source>
</evidence>
<evidence type="ECO:0000256" key="5">
    <source>
        <dbReference type="ARBA" id="ARBA00023136"/>
    </source>
</evidence>
<keyword evidence="9" id="KW-0675">Receptor</keyword>
<keyword evidence="2 7" id="KW-0812">Transmembrane</keyword>
<dbReference type="Pfam" id="PF06814">
    <property type="entry name" value="GOST_TM"/>
    <property type="match status" value="1"/>
</dbReference>
<evidence type="ECO:0000259" key="8">
    <source>
        <dbReference type="Pfam" id="PF06814"/>
    </source>
</evidence>